<dbReference type="EMBL" id="CP002045">
    <property type="protein sequence ID" value="ADH92816.1"/>
    <property type="molecule type" value="Genomic_DNA"/>
</dbReference>
<dbReference type="KEGG" id="ahe:Arch_1102"/>
<dbReference type="AlphaFoldDB" id="D7BPG7"/>
<dbReference type="OrthoDB" id="9790578at2"/>
<reference evidence="1 2" key="1">
    <citation type="journal article" date="2010" name="Stand. Genomic Sci.">
        <title>Complete genome sequence of Arcanobacterium haemolyticum type strain (11018).</title>
        <authorList>
            <person name="Yasawong M."/>
            <person name="Teshima H."/>
            <person name="Lapidus A."/>
            <person name="Nolan M."/>
            <person name="Lucas S."/>
            <person name="Glavina Del Rio T."/>
            <person name="Tice H."/>
            <person name="Cheng J."/>
            <person name="Bruce D."/>
            <person name="Detter C."/>
            <person name="Tapia R."/>
            <person name="Han C."/>
            <person name="Goodwin L."/>
            <person name="Pitluck S."/>
            <person name="Liolios K."/>
            <person name="Ivanova N."/>
            <person name="Mavromatis K."/>
            <person name="Mikhailova N."/>
            <person name="Pati A."/>
            <person name="Chen A."/>
            <person name="Palaniappan K."/>
            <person name="Land M."/>
            <person name="Hauser L."/>
            <person name="Chang Y."/>
            <person name="Jeffries C."/>
            <person name="Rohde M."/>
            <person name="Sikorski J."/>
            <person name="Pukall R."/>
            <person name="Goker M."/>
            <person name="Woyke T."/>
            <person name="Bristow J."/>
            <person name="Eisen J."/>
            <person name="Markowitz V."/>
            <person name="Hugenholtz P."/>
            <person name="Kyrpides N."/>
            <person name="Klenk H."/>
        </authorList>
    </citation>
    <scope>NUCLEOTIDE SEQUENCE [LARGE SCALE GENOMIC DNA]</scope>
    <source>
        <strain evidence="2">ATCC 9345 / DSM 20595 / CCUG 17215 / LMG 16163 / NBRC 15585 / NCTC 8452 / 11018</strain>
    </source>
</reference>
<dbReference type="RefSeq" id="WP_013170310.1">
    <property type="nucleotide sequence ID" value="NC_014218.1"/>
</dbReference>
<sequence length="325" mass="36901">MHVISSEVWWPRALAHARAAFERSQPRQVRRARGEKNALEDFLWEYYPLRPGRLAVWHPGFADDAEPYALLKPADDSGSVTPWQPGKEIPESPLSWWLHHASLPWHVTYETEDGTAIVVDPSLLAHRSHGISHLTALNSLLLKREATFGCLGWHEWAMVYQVDETRHPLPLRLGAARTNELVEQAHIRCTHFDAFRFFAPEAMPLNKVQPTYESVLANEQPGCIHTSMDMLRTCIQLGPLVPGELTIQAFDLAMEARTIDMAASPYDCSSLGLAPIPIENADGKAEYIERQRAVTAKARPLREQILKILQPLYDKISNIYPHMRR</sequence>
<dbReference type="eggNOG" id="ENOG502Z7SZ">
    <property type="taxonomic scope" value="Bacteria"/>
</dbReference>
<evidence type="ECO:0000313" key="2">
    <source>
        <dbReference type="Proteomes" id="UP000000376"/>
    </source>
</evidence>
<dbReference type="STRING" id="644284.Arch_1102"/>
<accession>D7BPG7</accession>
<protein>
    <recommendedName>
        <fullName evidence="3">3-methyladenine DNA glycosylase</fullName>
    </recommendedName>
</protein>
<dbReference type="Proteomes" id="UP000000376">
    <property type="component" value="Chromosome"/>
</dbReference>
<dbReference type="HOGENOM" id="CLU_053604_0_0_11"/>
<gene>
    <name evidence="1" type="ordered locus">Arch_1102</name>
</gene>
<name>D7BPG7_ARCHD</name>
<organism evidence="1 2">
    <name type="scientific">Arcanobacterium haemolyticum (strain ATCC 9345 / DSM 20595 / CCM 5947 / CCUG 17215 / LMG 16163 / NBRC 15585 / NCTC 8452 / 11018)</name>
    <dbReference type="NCBI Taxonomy" id="644284"/>
    <lineage>
        <taxon>Bacteria</taxon>
        <taxon>Bacillati</taxon>
        <taxon>Actinomycetota</taxon>
        <taxon>Actinomycetes</taxon>
        <taxon>Actinomycetales</taxon>
        <taxon>Actinomycetaceae</taxon>
        <taxon>Arcanobacterium</taxon>
    </lineage>
</organism>
<keyword evidence="2" id="KW-1185">Reference proteome</keyword>
<evidence type="ECO:0008006" key="3">
    <source>
        <dbReference type="Google" id="ProtNLM"/>
    </source>
</evidence>
<proteinExistence type="predicted"/>
<evidence type="ECO:0000313" key="1">
    <source>
        <dbReference type="EMBL" id="ADH92816.1"/>
    </source>
</evidence>